<dbReference type="Gene3D" id="3.40.50.720">
    <property type="entry name" value="NAD(P)-binding Rossmann-like Domain"/>
    <property type="match status" value="1"/>
</dbReference>
<dbReference type="OrthoDB" id="2898509at2759"/>
<proteinExistence type="predicted"/>
<dbReference type="GO" id="GO:0016491">
    <property type="term" value="F:oxidoreductase activity"/>
    <property type="evidence" value="ECO:0007669"/>
    <property type="project" value="UniProtKB-KW"/>
</dbReference>
<keyword evidence="3" id="KW-1185">Reference proteome</keyword>
<dbReference type="PANTHER" id="PTHR47534:SF3">
    <property type="entry name" value="ALCOHOL DEHYDROGENASE-LIKE C-TERMINAL DOMAIN-CONTAINING PROTEIN"/>
    <property type="match status" value="1"/>
</dbReference>
<keyword evidence="1" id="KW-0560">Oxidoreductase</keyword>
<evidence type="ECO:0000313" key="3">
    <source>
        <dbReference type="Proteomes" id="UP000800038"/>
    </source>
</evidence>
<reference evidence="2" key="1">
    <citation type="journal article" date="2020" name="Stud. Mycol.">
        <title>101 Dothideomycetes genomes: a test case for predicting lifestyles and emergence of pathogens.</title>
        <authorList>
            <person name="Haridas S."/>
            <person name="Albert R."/>
            <person name="Binder M."/>
            <person name="Bloem J."/>
            <person name="Labutti K."/>
            <person name="Salamov A."/>
            <person name="Andreopoulos B."/>
            <person name="Baker S."/>
            <person name="Barry K."/>
            <person name="Bills G."/>
            <person name="Bluhm B."/>
            <person name="Cannon C."/>
            <person name="Castanera R."/>
            <person name="Culley D."/>
            <person name="Daum C."/>
            <person name="Ezra D."/>
            <person name="Gonzalez J."/>
            <person name="Henrissat B."/>
            <person name="Kuo A."/>
            <person name="Liang C."/>
            <person name="Lipzen A."/>
            <person name="Lutzoni F."/>
            <person name="Magnuson J."/>
            <person name="Mondo S."/>
            <person name="Nolan M."/>
            <person name="Ohm R."/>
            <person name="Pangilinan J."/>
            <person name="Park H.-J."/>
            <person name="Ramirez L."/>
            <person name="Alfaro M."/>
            <person name="Sun H."/>
            <person name="Tritt A."/>
            <person name="Yoshinaga Y."/>
            <person name="Zwiers L.-H."/>
            <person name="Turgeon B."/>
            <person name="Goodwin S."/>
            <person name="Spatafora J."/>
            <person name="Crous P."/>
            <person name="Grigoriev I."/>
        </authorList>
    </citation>
    <scope>NUCLEOTIDE SEQUENCE</scope>
    <source>
        <strain evidence="2">CBS 161.51</strain>
    </source>
</reference>
<gene>
    <name evidence="2" type="ORF">EJ02DRAFT_415176</name>
</gene>
<dbReference type="InterPro" id="IPR036291">
    <property type="entry name" value="NAD(P)-bd_dom_sf"/>
</dbReference>
<evidence type="ECO:0000313" key="2">
    <source>
        <dbReference type="EMBL" id="KAF1935795.1"/>
    </source>
</evidence>
<dbReference type="SUPFAM" id="SSF51735">
    <property type="entry name" value="NAD(P)-binding Rossmann-fold domains"/>
    <property type="match status" value="1"/>
</dbReference>
<name>A0A6A5S596_9PLEO</name>
<protein>
    <recommendedName>
        <fullName evidence="4">NAD(P)-binding protein</fullName>
    </recommendedName>
</protein>
<organism evidence="2 3">
    <name type="scientific">Clathrospora elynae</name>
    <dbReference type="NCBI Taxonomy" id="706981"/>
    <lineage>
        <taxon>Eukaryota</taxon>
        <taxon>Fungi</taxon>
        <taxon>Dikarya</taxon>
        <taxon>Ascomycota</taxon>
        <taxon>Pezizomycotina</taxon>
        <taxon>Dothideomycetes</taxon>
        <taxon>Pleosporomycetidae</taxon>
        <taxon>Pleosporales</taxon>
        <taxon>Diademaceae</taxon>
        <taxon>Clathrospora</taxon>
    </lineage>
</organism>
<evidence type="ECO:0000256" key="1">
    <source>
        <dbReference type="ARBA" id="ARBA00023002"/>
    </source>
</evidence>
<dbReference type="EMBL" id="ML976234">
    <property type="protein sequence ID" value="KAF1935795.1"/>
    <property type="molecule type" value="Genomic_DNA"/>
</dbReference>
<dbReference type="PANTHER" id="PTHR47534">
    <property type="entry name" value="YALI0E05731P"/>
    <property type="match status" value="1"/>
</dbReference>
<dbReference type="Proteomes" id="UP000800038">
    <property type="component" value="Unassembled WGS sequence"/>
</dbReference>
<dbReference type="InterPro" id="IPR052228">
    <property type="entry name" value="Sec_Metab_Biosynth_Oxidored"/>
</dbReference>
<sequence>MVTLTTVRTSNVQFDEKTIPRTCIFVGGTSGIGKFTLAELVSLGVPTKAYIMVRKASEGAMNPLLEELRRKNARADLRWIKGGVGSLAEVRRISDIVVKEASENDGIGGVDFVCMSAGYAPFGGRNNTEDDLDITHALKYYGRLLLTLPLLPLLRLSPSPRVLTILGSSMLSASLNISDMHLERPGAFGAIASQTQMSNVNTLFFDHPSSDAANARIFFIHNSPGAVDTGNMARYHVASWKSTFPLTTLLKPIDWVINISEQETGGRHVYIARSGKFRGAGPLVGDGGKEKGTMGREGGGLFILNHKCDVSVSDKALVTLRNEGQEEVVVKETMKILGPFL</sequence>
<dbReference type="AlphaFoldDB" id="A0A6A5S596"/>
<evidence type="ECO:0008006" key="4">
    <source>
        <dbReference type="Google" id="ProtNLM"/>
    </source>
</evidence>
<accession>A0A6A5S596</accession>